<dbReference type="AlphaFoldDB" id="A0A498JL81"/>
<dbReference type="PANTHER" id="PTHR37199:SF5">
    <property type="entry name" value="TRANSMEMBRANE PROTEIN"/>
    <property type="match status" value="1"/>
</dbReference>
<keyword evidence="1" id="KW-0812">Transmembrane</keyword>
<proteinExistence type="predicted"/>
<evidence type="ECO:0000313" key="3">
    <source>
        <dbReference type="Proteomes" id="UP000290289"/>
    </source>
</evidence>
<name>A0A498JL81_MALDO</name>
<keyword evidence="1" id="KW-0472">Membrane</keyword>
<dbReference type="EMBL" id="RDQH01000333">
    <property type="protein sequence ID" value="RXH94081.1"/>
    <property type="molecule type" value="Genomic_DNA"/>
</dbReference>
<reference evidence="2 3" key="1">
    <citation type="submission" date="2018-10" db="EMBL/GenBank/DDBJ databases">
        <title>A high-quality apple genome assembly.</title>
        <authorList>
            <person name="Hu J."/>
        </authorList>
    </citation>
    <scope>NUCLEOTIDE SEQUENCE [LARGE SCALE GENOMIC DNA]</scope>
    <source>
        <strain evidence="3">cv. HFTH1</strain>
        <tissue evidence="2">Young leaf</tissue>
    </source>
</reference>
<accession>A0A498JL81</accession>
<evidence type="ECO:0000256" key="1">
    <source>
        <dbReference type="SAM" id="Phobius"/>
    </source>
</evidence>
<dbReference type="Proteomes" id="UP000290289">
    <property type="component" value="Chromosome 7"/>
</dbReference>
<comment type="caution">
    <text evidence="2">The sequence shown here is derived from an EMBL/GenBank/DDBJ whole genome shotgun (WGS) entry which is preliminary data.</text>
</comment>
<keyword evidence="3" id="KW-1185">Reference proteome</keyword>
<feature type="transmembrane region" description="Helical" evidence="1">
    <location>
        <begin position="28"/>
        <end position="48"/>
    </location>
</feature>
<organism evidence="2 3">
    <name type="scientific">Malus domestica</name>
    <name type="common">Apple</name>
    <name type="synonym">Pyrus malus</name>
    <dbReference type="NCBI Taxonomy" id="3750"/>
    <lineage>
        <taxon>Eukaryota</taxon>
        <taxon>Viridiplantae</taxon>
        <taxon>Streptophyta</taxon>
        <taxon>Embryophyta</taxon>
        <taxon>Tracheophyta</taxon>
        <taxon>Spermatophyta</taxon>
        <taxon>Magnoliopsida</taxon>
        <taxon>eudicotyledons</taxon>
        <taxon>Gunneridae</taxon>
        <taxon>Pentapetalae</taxon>
        <taxon>rosids</taxon>
        <taxon>fabids</taxon>
        <taxon>Rosales</taxon>
        <taxon>Rosaceae</taxon>
        <taxon>Amygdaloideae</taxon>
        <taxon>Maleae</taxon>
        <taxon>Malus</taxon>
    </lineage>
</organism>
<gene>
    <name evidence="2" type="ORF">DVH24_016148</name>
</gene>
<evidence type="ECO:0000313" key="2">
    <source>
        <dbReference type="EMBL" id="RXH94081.1"/>
    </source>
</evidence>
<dbReference type="PANTHER" id="PTHR37199">
    <property type="entry name" value="TRANSMEMBRANE PROTEIN"/>
    <property type="match status" value="1"/>
</dbReference>
<sequence length="171" mass="15902">MARTYVGLGGGHAGEVAIMMPDHNSGGLLLLCMILMSLSLISMVIFACGDSSGKPRPRGGGYTGGAGGCGGGGGGGGCGGGGGETMARTYVGLGGGHAGEVAIMMPDHNSGGLLFLCMILMSLSLISMVIFACGDSSGSPRPGGGGYTGGGGGGYGGGGGGRGCGGGGGGC</sequence>
<protein>
    <submittedName>
        <fullName evidence="2">Uncharacterized protein</fullName>
    </submittedName>
</protein>
<feature type="transmembrane region" description="Helical" evidence="1">
    <location>
        <begin position="113"/>
        <end position="132"/>
    </location>
</feature>
<keyword evidence="1" id="KW-1133">Transmembrane helix</keyword>